<evidence type="ECO:0000256" key="10">
    <source>
        <dbReference type="ARBA" id="ARBA00052076"/>
    </source>
</evidence>
<dbReference type="PRINTS" id="PR00724">
    <property type="entry name" value="CRBOXYPTASEC"/>
</dbReference>
<evidence type="ECO:0000256" key="7">
    <source>
        <dbReference type="ARBA" id="ARBA00022801"/>
    </source>
</evidence>
<keyword evidence="7 11" id="KW-0378">Hydrolase</keyword>
<comment type="subcellular location">
    <subcellularLocation>
        <location evidence="1">Vacuole</location>
    </subcellularLocation>
</comment>
<evidence type="ECO:0000256" key="11">
    <source>
        <dbReference type="RuleBase" id="RU361156"/>
    </source>
</evidence>
<dbReference type="InterPro" id="IPR018202">
    <property type="entry name" value="Ser_caboxypep_ser_AS"/>
</dbReference>
<keyword evidence="4 11" id="KW-0121">Carboxypeptidase</keyword>
<feature type="chain" id="PRO_5015376691" description="Carboxypeptidase" evidence="11">
    <location>
        <begin position="20"/>
        <end position="548"/>
    </location>
</feature>
<evidence type="ECO:0000256" key="1">
    <source>
        <dbReference type="ARBA" id="ARBA00004116"/>
    </source>
</evidence>
<keyword evidence="13" id="KW-1185">Reference proteome</keyword>
<feature type="signal peptide" evidence="11">
    <location>
        <begin position="1"/>
        <end position="19"/>
    </location>
</feature>
<sequence>MMVTPVLSSALMCATLVQCGFLDSFKDSLFSFGSLDHVMPMPDLSVDLDTVSVLASLRSEINGKLGDVPAEAFDAWKTVLSEVPEGAQKLKDGMLAKLNERLNKGNGRKKTSKHNDRFVTVKNDKFPAHALRVTSPDDLGVDKTKQYSGYLDVEDEDKHFFFWFFESRNDPENDPVVLWLNGGPGCSSLTGLFFELGPATIGADLKPVPNKDAWNNNANVIFLDQPVNTGYSYSSNKVSDTISASKDAYAFLELFFEKFPEYNNRDFHIAGESYAGHYIPVFGSEIMSHDDRGFNLTSLLIGNGLTDPLNQYDLYEPMACGQGGHESVLDESQCQGMLDSQPRCDQLIQSCYDTQSAWTCVPAVIYCNNAQIGPYQQTGLNVYDIREECQGDNGLCYPQLDLIDQYLNLPEVKEAVGADVETYQGCNFDVNRDFLFNGDWMKPYQTAVSELLEKEVPILIYAGDKDYICNWLGNEAWSRALPWSGHEEFSKVDLGPWVVDGEEAGQVRNHEHFTFLRVYEAGHMVPYNQPKNSLEMLERWISGDFTFA</sequence>
<comment type="similarity">
    <text evidence="2 11">Belongs to the peptidase S10 family.</text>
</comment>
<comment type="caution">
    <text evidence="12">The sequence shown here is derived from an EMBL/GenBank/DDBJ whole genome shotgun (WGS) entry which is preliminary data.</text>
</comment>
<name>A0A2T0FKR1_9ASCO</name>
<dbReference type="EC" id="3.4.16.-" evidence="11"/>
<dbReference type="Proteomes" id="UP000238350">
    <property type="component" value="Unassembled WGS sequence"/>
</dbReference>
<accession>A0A2T0FKR1</accession>
<evidence type="ECO:0000256" key="2">
    <source>
        <dbReference type="ARBA" id="ARBA00009431"/>
    </source>
</evidence>
<dbReference type="AlphaFoldDB" id="A0A2T0FKR1"/>
<reference evidence="12 13" key="1">
    <citation type="submission" date="2017-04" db="EMBL/GenBank/DDBJ databases">
        <title>Genome sequencing of [Candida] sorbophila.</title>
        <authorList>
            <person name="Ahn J.O."/>
        </authorList>
    </citation>
    <scope>NUCLEOTIDE SEQUENCE [LARGE SCALE GENOMIC DNA]</scope>
    <source>
        <strain evidence="12 13">DS02</strain>
    </source>
</reference>
<evidence type="ECO:0000256" key="4">
    <source>
        <dbReference type="ARBA" id="ARBA00022645"/>
    </source>
</evidence>
<dbReference type="SUPFAM" id="SSF53474">
    <property type="entry name" value="alpha/beta-Hydrolases"/>
    <property type="match status" value="1"/>
</dbReference>
<dbReference type="GeneID" id="36516925"/>
<dbReference type="PANTHER" id="PTHR11802">
    <property type="entry name" value="SERINE PROTEASE FAMILY S10 SERINE CARBOXYPEPTIDASE"/>
    <property type="match status" value="1"/>
</dbReference>
<dbReference type="GO" id="GO:0004185">
    <property type="term" value="F:serine-type carboxypeptidase activity"/>
    <property type="evidence" value="ECO:0007669"/>
    <property type="project" value="UniProtKB-UniRule"/>
</dbReference>
<dbReference type="STRING" id="45607.A0A2T0FKR1"/>
<dbReference type="InterPro" id="IPR001563">
    <property type="entry name" value="Peptidase_S10"/>
</dbReference>
<evidence type="ECO:0000313" key="13">
    <source>
        <dbReference type="Proteomes" id="UP000238350"/>
    </source>
</evidence>
<dbReference type="GO" id="GO:0046938">
    <property type="term" value="P:phytochelatin biosynthetic process"/>
    <property type="evidence" value="ECO:0007669"/>
    <property type="project" value="UniProtKB-ARBA"/>
</dbReference>
<dbReference type="Gene3D" id="1.10.287.410">
    <property type="match status" value="1"/>
</dbReference>
<dbReference type="Pfam" id="PF00450">
    <property type="entry name" value="Peptidase_S10"/>
    <property type="match status" value="1"/>
</dbReference>
<dbReference type="FunFam" id="1.10.287.410:FF:000001">
    <property type="entry name" value="Carboxypeptidase Y"/>
    <property type="match status" value="1"/>
</dbReference>
<protein>
    <recommendedName>
        <fullName evidence="11">Carboxypeptidase</fullName>
        <ecNumber evidence="11">3.4.16.-</ecNumber>
    </recommendedName>
</protein>
<evidence type="ECO:0000256" key="9">
    <source>
        <dbReference type="ARBA" id="ARBA00023180"/>
    </source>
</evidence>
<keyword evidence="6 11" id="KW-0732">Signal</keyword>
<proteinExistence type="inferred from homology"/>
<keyword evidence="5 11" id="KW-0645">Protease</keyword>
<keyword evidence="8" id="KW-1015">Disulfide bond</keyword>
<comment type="catalytic activity">
    <reaction evidence="10">
        <text>Release of a C-terminal amino acid with broad specificity.</text>
        <dbReference type="EC" id="3.4.16.5"/>
    </reaction>
</comment>
<organism evidence="12 13">
    <name type="scientific">Wickerhamiella sorbophila</name>
    <dbReference type="NCBI Taxonomy" id="45607"/>
    <lineage>
        <taxon>Eukaryota</taxon>
        <taxon>Fungi</taxon>
        <taxon>Dikarya</taxon>
        <taxon>Ascomycota</taxon>
        <taxon>Saccharomycotina</taxon>
        <taxon>Dipodascomycetes</taxon>
        <taxon>Dipodascales</taxon>
        <taxon>Trichomonascaceae</taxon>
        <taxon>Wickerhamiella</taxon>
    </lineage>
</organism>
<evidence type="ECO:0000256" key="3">
    <source>
        <dbReference type="ARBA" id="ARBA00022554"/>
    </source>
</evidence>
<evidence type="ECO:0000313" key="12">
    <source>
        <dbReference type="EMBL" id="PRT55557.1"/>
    </source>
</evidence>
<dbReference type="RefSeq" id="XP_024665502.1">
    <property type="nucleotide sequence ID" value="XM_024809734.1"/>
</dbReference>
<dbReference type="Gene3D" id="3.40.50.1820">
    <property type="entry name" value="alpha/beta hydrolase"/>
    <property type="match status" value="1"/>
</dbReference>
<dbReference type="OrthoDB" id="443318at2759"/>
<evidence type="ECO:0000256" key="5">
    <source>
        <dbReference type="ARBA" id="ARBA00022670"/>
    </source>
</evidence>
<evidence type="ECO:0000256" key="6">
    <source>
        <dbReference type="ARBA" id="ARBA00022729"/>
    </source>
</evidence>
<keyword evidence="3" id="KW-0926">Vacuole</keyword>
<dbReference type="GO" id="GO:0000328">
    <property type="term" value="C:fungal-type vacuole lumen"/>
    <property type="evidence" value="ECO:0007669"/>
    <property type="project" value="UniProtKB-ARBA"/>
</dbReference>
<dbReference type="GO" id="GO:0006995">
    <property type="term" value="P:cellular response to nitrogen starvation"/>
    <property type="evidence" value="ECO:0007669"/>
    <property type="project" value="UniProtKB-ARBA"/>
</dbReference>
<evidence type="ECO:0000256" key="8">
    <source>
        <dbReference type="ARBA" id="ARBA00023157"/>
    </source>
</evidence>
<dbReference type="GO" id="GO:0031638">
    <property type="term" value="P:zymogen activation"/>
    <property type="evidence" value="ECO:0007669"/>
    <property type="project" value="UniProtKB-ARBA"/>
</dbReference>
<dbReference type="EMBL" id="NDIQ01000021">
    <property type="protein sequence ID" value="PRT55557.1"/>
    <property type="molecule type" value="Genomic_DNA"/>
</dbReference>
<dbReference type="PANTHER" id="PTHR11802:SF113">
    <property type="entry name" value="SERINE CARBOXYPEPTIDASE CTSA-4.1"/>
    <property type="match status" value="1"/>
</dbReference>
<dbReference type="InterPro" id="IPR029058">
    <property type="entry name" value="AB_hydrolase_fold"/>
</dbReference>
<keyword evidence="9" id="KW-0325">Glycoprotein</keyword>
<gene>
    <name evidence="12" type="ORF">B9G98_03177</name>
</gene>
<dbReference type="PROSITE" id="PS00131">
    <property type="entry name" value="CARBOXYPEPT_SER_SER"/>
    <property type="match status" value="1"/>
</dbReference>